<protein>
    <recommendedName>
        <fullName evidence="4">Flagellar assembly factor FliW</fullName>
    </recommendedName>
</protein>
<dbReference type="Gene3D" id="2.30.290.10">
    <property type="entry name" value="BH3618-like"/>
    <property type="match status" value="1"/>
</dbReference>
<keyword evidence="3 4" id="KW-0810">Translation regulation</keyword>
<keyword evidence="5" id="KW-0282">Flagellum</keyword>
<organism evidence="5 6">
    <name type="scientific">Saliterribacillus persicus</name>
    <dbReference type="NCBI Taxonomy" id="930114"/>
    <lineage>
        <taxon>Bacteria</taxon>
        <taxon>Bacillati</taxon>
        <taxon>Bacillota</taxon>
        <taxon>Bacilli</taxon>
        <taxon>Bacillales</taxon>
        <taxon>Bacillaceae</taxon>
        <taxon>Saliterribacillus</taxon>
    </lineage>
</organism>
<keyword evidence="5" id="KW-0969">Cilium</keyword>
<evidence type="ECO:0000256" key="4">
    <source>
        <dbReference type="HAMAP-Rule" id="MF_01185"/>
    </source>
</evidence>
<evidence type="ECO:0000313" key="6">
    <source>
        <dbReference type="Proteomes" id="UP000252585"/>
    </source>
</evidence>
<dbReference type="PANTHER" id="PTHR39190:SF1">
    <property type="entry name" value="FLAGELLAR ASSEMBLY FACTOR FLIW"/>
    <property type="match status" value="1"/>
</dbReference>
<keyword evidence="2 4" id="KW-1005">Bacterial flagellum biogenesis</keyword>
<comment type="similarity">
    <text evidence="4">Belongs to the FliW family.</text>
</comment>
<gene>
    <name evidence="4" type="primary">fliW</name>
    <name evidence="5" type="ORF">DFR57_10321</name>
</gene>
<keyword evidence="1 4" id="KW-0963">Cytoplasm</keyword>
<evidence type="ECO:0000256" key="1">
    <source>
        <dbReference type="ARBA" id="ARBA00022490"/>
    </source>
</evidence>
<dbReference type="InterPro" id="IPR024046">
    <property type="entry name" value="Flagellar_assmbl_FliW_dom_sf"/>
</dbReference>
<comment type="caution">
    <text evidence="5">The sequence shown here is derived from an EMBL/GenBank/DDBJ whole genome shotgun (WGS) entry which is preliminary data.</text>
</comment>
<dbReference type="GO" id="GO:0005737">
    <property type="term" value="C:cytoplasm"/>
    <property type="evidence" value="ECO:0007669"/>
    <property type="project" value="UniProtKB-SubCell"/>
</dbReference>
<comment type="subcellular location">
    <subcellularLocation>
        <location evidence="4">Cytoplasm</location>
    </subcellularLocation>
</comment>
<reference evidence="5 6" key="1">
    <citation type="submission" date="2018-07" db="EMBL/GenBank/DDBJ databases">
        <title>Genomic Encyclopedia of Type Strains, Phase IV (KMG-IV): sequencing the most valuable type-strain genomes for metagenomic binning, comparative biology and taxonomic classification.</title>
        <authorList>
            <person name="Goeker M."/>
        </authorList>
    </citation>
    <scope>NUCLEOTIDE SEQUENCE [LARGE SCALE GENOMIC DNA]</scope>
    <source>
        <strain evidence="5 6">DSM 27696</strain>
    </source>
</reference>
<dbReference type="HAMAP" id="MF_01185">
    <property type="entry name" value="FliW"/>
    <property type="match status" value="1"/>
</dbReference>
<keyword evidence="6" id="KW-1185">Reference proteome</keyword>
<dbReference type="OrthoDB" id="9801235at2"/>
<dbReference type="NCBIfam" id="NF009793">
    <property type="entry name" value="PRK13285.1-1"/>
    <property type="match status" value="1"/>
</dbReference>
<evidence type="ECO:0000256" key="2">
    <source>
        <dbReference type="ARBA" id="ARBA00022795"/>
    </source>
</evidence>
<dbReference type="PANTHER" id="PTHR39190">
    <property type="entry name" value="FLAGELLAR ASSEMBLY FACTOR FLIW"/>
    <property type="match status" value="1"/>
</dbReference>
<evidence type="ECO:0000313" key="5">
    <source>
        <dbReference type="EMBL" id="RCW74725.1"/>
    </source>
</evidence>
<comment type="subunit">
    <text evidence="4">Interacts with translational regulator CsrA and flagellin(s).</text>
</comment>
<keyword evidence="5" id="KW-0966">Cell projection</keyword>
<sequence length="148" mass="17145">MIIETKYFGEVDIKEEEKIHFPQGLPGFTDEKEFILLNFEDNDLFQVLQSVKQANPAFFVVNPFIFLKDFEFELDDQTIEQLKIESEEDVQVFSIVTLKDPMPASTTNLQAPIVINQKKLIAKQYITKSQKYSTKEKIFNLTSKAKGE</sequence>
<evidence type="ECO:0000256" key="3">
    <source>
        <dbReference type="ARBA" id="ARBA00022845"/>
    </source>
</evidence>
<dbReference type="AlphaFoldDB" id="A0A368Y3P3"/>
<dbReference type="SUPFAM" id="SSF141457">
    <property type="entry name" value="BH3618-like"/>
    <property type="match status" value="1"/>
</dbReference>
<comment type="function">
    <text evidence="4">Acts as an anti-CsrA protein, binds CsrA and prevents it from repressing translation of its target genes, one of which is flagellin. Binds to flagellin and participates in the assembly of the flagellum.</text>
</comment>
<dbReference type="InterPro" id="IPR003775">
    <property type="entry name" value="Flagellar_assembly_factor_FliW"/>
</dbReference>
<dbReference type="Pfam" id="PF02623">
    <property type="entry name" value="FliW"/>
    <property type="match status" value="1"/>
</dbReference>
<dbReference type="GO" id="GO:0006417">
    <property type="term" value="P:regulation of translation"/>
    <property type="evidence" value="ECO:0007669"/>
    <property type="project" value="UniProtKB-KW"/>
</dbReference>
<dbReference type="EMBL" id="QPJJ01000003">
    <property type="protein sequence ID" value="RCW74725.1"/>
    <property type="molecule type" value="Genomic_DNA"/>
</dbReference>
<keyword evidence="4" id="KW-0143">Chaperone</keyword>
<accession>A0A368Y3P3</accession>
<proteinExistence type="inferred from homology"/>
<dbReference type="Proteomes" id="UP000252585">
    <property type="component" value="Unassembled WGS sequence"/>
</dbReference>
<dbReference type="RefSeq" id="WP_114351847.1">
    <property type="nucleotide sequence ID" value="NZ_QPJJ01000003.1"/>
</dbReference>
<dbReference type="GO" id="GO:0044780">
    <property type="term" value="P:bacterial-type flagellum assembly"/>
    <property type="evidence" value="ECO:0007669"/>
    <property type="project" value="UniProtKB-UniRule"/>
</dbReference>
<name>A0A368Y3P3_9BACI</name>